<accession>A0AAP0QT13</accession>
<organism evidence="2 3">
    <name type="scientific">Citrus x changshan-huyou</name>
    <dbReference type="NCBI Taxonomy" id="2935761"/>
    <lineage>
        <taxon>Eukaryota</taxon>
        <taxon>Viridiplantae</taxon>
        <taxon>Streptophyta</taxon>
        <taxon>Embryophyta</taxon>
        <taxon>Tracheophyta</taxon>
        <taxon>Spermatophyta</taxon>
        <taxon>Magnoliopsida</taxon>
        <taxon>eudicotyledons</taxon>
        <taxon>Gunneridae</taxon>
        <taxon>Pentapetalae</taxon>
        <taxon>rosids</taxon>
        <taxon>malvids</taxon>
        <taxon>Sapindales</taxon>
        <taxon>Rutaceae</taxon>
        <taxon>Aurantioideae</taxon>
        <taxon>Citrus</taxon>
    </lineage>
</organism>
<evidence type="ECO:0000259" key="1">
    <source>
        <dbReference type="Pfam" id="PF23472"/>
    </source>
</evidence>
<dbReference type="EMBL" id="JBCGBO010000003">
    <property type="protein sequence ID" value="KAK9213689.1"/>
    <property type="molecule type" value="Genomic_DNA"/>
</dbReference>
<dbReference type="Proteomes" id="UP001428341">
    <property type="component" value="Unassembled WGS sequence"/>
</dbReference>
<sequence>METYFSVANNNYQGHTTWKAMMSQNSVDYRNLTLGLDLKRKWSWRNSFLSFSGPIRREKITCGAILDNNYTSMNAAIFPGSDPSHLFCCSYSLAPGMPMCECSRLAYWTPTLFNGRFTVEGCKGVFCVATPRTLEDPVGLEKELALPAVQGTLNVLEAAKRLG</sequence>
<feature type="domain" description="LYK3/4/5 second LysM" evidence="1">
    <location>
        <begin position="2"/>
        <end position="38"/>
    </location>
</feature>
<name>A0AAP0QT13_9ROSI</name>
<dbReference type="AlphaFoldDB" id="A0AAP0QT13"/>
<gene>
    <name evidence="2" type="ORF">WN944_005674</name>
</gene>
<keyword evidence="3" id="KW-1185">Reference proteome</keyword>
<proteinExistence type="predicted"/>
<dbReference type="Pfam" id="PF23472">
    <property type="entry name" value="LysM2_CERK1_LYK3_4_5"/>
    <property type="match status" value="1"/>
</dbReference>
<comment type="caution">
    <text evidence="2">The sequence shown here is derived from an EMBL/GenBank/DDBJ whole genome shotgun (WGS) entry which is preliminary data.</text>
</comment>
<evidence type="ECO:0000313" key="2">
    <source>
        <dbReference type="EMBL" id="KAK9213689.1"/>
    </source>
</evidence>
<dbReference type="Gene3D" id="3.40.50.720">
    <property type="entry name" value="NAD(P)-binding Rossmann-like Domain"/>
    <property type="match status" value="1"/>
</dbReference>
<protein>
    <recommendedName>
        <fullName evidence="1">LYK3/4/5 second LysM domain-containing protein</fullName>
    </recommendedName>
</protein>
<dbReference type="InterPro" id="IPR056562">
    <property type="entry name" value="LysM2_CERK1_LYK3_4_5"/>
</dbReference>
<evidence type="ECO:0000313" key="3">
    <source>
        <dbReference type="Proteomes" id="UP001428341"/>
    </source>
</evidence>
<reference evidence="2 3" key="1">
    <citation type="submission" date="2024-05" db="EMBL/GenBank/DDBJ databases">
        <title>Haplotype-resolved chromosome-level genome assembly of Huyou (Citrus changshanensis).</title>
        <authorList>
            <person name="Miao C."/>
            <person name="Chen W."/>
            <person name="Wu Y."/>
            <person name="Wang L."/>
            <person name="Zhao S."/>
            <person name="Grierson D."/>
            <person name="Xu C."/>
            <person name="Chen K."/>
        </authorList>
    </citation>
    <scope>NUCLEOTIDE SEQUENCE [LARGE SCALE GENOMIC DNA]</scope>
    <source>
        <strain evidence="2">01-14</strain>
        <tissue evidence="2">Leaf</tissue>
    </source>
</reference>